<feature type="domain" description="Proline-rich transmembrane protein 3/4" evidence="10">
    <location>
        <begin position="475"/>
        <end position="752"/>
    </location>
</feature>
<feature type="region of interest" description="Disordered" evidence="7">
    <location>
        <begin position="788"/>
        <end position="854"/>
    </location>
</feature>
<feature type="compositionally biased region" description="Polar residues" evidence="7">
    <location>
        <begin position="266"/>
        <end position="279"/>
    </location>
</feature>
<feature type="chain" id="PRO_5017328242" evidence="9">
    <location>
        <begin position="39"/>
        <end position="1064"/>
    </location>
</feature>
<proteinExistence type="predicted"/>
<feature type="compositionally biased region" description="Polar residues" evidence="7">
    <location>
        <begin position="238"/>
        <end position="247"/>
    </location>
</feature>
<feature type="compositionally biased region" description="Low complexity" evidence="7">
    <location>
        <begin position="389"/>
        <end position="405"/>
    </location>
</feature>
<feature type="region of interest" description="Disordered" evidence="7">
    <location>
        <begin position="145"/>
        <end position="173"/>
    </location>
</feature>
<keyword evidence="6 8" id="KW-0472">Membrane</keyword>
<feature type="transmembrane region" description="Helical" evidence="8">
    <location>
        <begin position="604"/>
        <end position="626"/>
    </location>
</feature>
<reference evidence="11" key="3">
    <citation type="submission" date="2025-08" db="UniProtKB">
        <authorList>
            <consortium name="Ensembl"/>
        </authorList>
    </citation>
    <scope>IDENTIFICATION</scope>
</reference>
<evidence type="ECO:0000256" key="6">
    <source>
        <dbReference type="ARBA" id="ARBA00023136"/>
    </source>
</evidence>
<feature type="compositionally biased region" description="Low complexity" evidence="7">
    <location>
        <begin position="248"/>
        <end position="265"/>
    </location>
</feature>
<feature type="region of interest" description="Disordered" evidence="7">
    <location>
        <begin position="753"/>
        <end position="775"/>
    </location>
</feature>
<dbReference type="STRING" id="7994.ENSAMXP00000047411"/>
<dbReference type="Pfam" id="PF25987">
    <property type="entry name" value="PRRT3"/>
    <property type="match status" value="1"/>
</dbReference>
<feature type="transmembrane region" description="Helical" evidence="8">
    <location>
        <begin position="677"/>
        <end position="704"/>
    </location>
</feature>
<evidence type="ECO:0000256" key="8">
    <source>
        <dbReference type="SAM" id="Phobius"/>
    </source>
</evidence>
<feature type="region of interest" description="Disordered" evidence="7">
    <location>
        <begin position="238"/>
        <end position="322"/>
    </location>
</feature>
<evidence type="ECO:0000259" key="10">
    <source>
        <dbReference type="Pfam" id="PF25987"/>
    </source>
</evidence>
<feature type="compositionally biased region" description="Basic and acidic residues" evidence="7">
    <location>
        <begin position="833"/>
        <end position="843"/>
    </location>
</feature>
<dbReference type="Ensembl" id="ENSAMXT00000039091.1">
    <property type="protein sequence ID" value="ENSAMXP00000047411.1"/>
    <property type="gene ID" value="ENSAMXG00000039341.1"/>
</dbReference>
<evidence type="ECO:0000256" key="2">
    <source>
        <dbReference type="ARBA" id="ARBA00022553"/>
    </source>
</evidence>
<dbReference type="InterPro" id="IPR059081">
    <property type="entry name" value="PRRT3-4"/>
</dbReference>
<feature type="compositionally biased region" description="Polar residues" evidence="7">
    <location>
        <begin position="338"/>
        <end position="382"/>
    </location>
</feature>
<name>A0A3B1K0B3_ASTMX</name>
<feature type="transmembrane region" description="Helical" evidence="8">
    <location>
        <begin position="496"/>
        <end position="518"/>
    </location>
</feature>
<evidence type="ECO:0000256" key="9">
    <source>
        <dbReference type="SAM" id="SignalP"/>
    </source>
</evidence>
<reference evidence="12" key="2">
    <citation type="journal article" date="2014" name="Nat. Commun.">
        <title>The cavefish genome reveals candidate genes for eye loss.</title>
        <authorList>
            <person name="McGaugh S.E."/>
            <person name="Gross J.B."/>
            <person name="Aken B."/>
            <person name="Blin M."/>
            <person name="Borowsky R."/>
            <person name="Chalopin D."/>
            <person name="Hinaux H."/>
            <person name="Jeffery W.R."/>
            <person name="Keene A."/>
            <person name="Ma L."/>
            <person name="Minx P."/>
            <person name="Murphy D."/>
            <person name="O'Quin K.E."/>
            <person name="Retaux S."/>
            <person name="Rohner N."/>
            <person name="Searle S.M."/>
            <person name="Stahl B.A."/>
            <person name="Tabin C."/>
            <person name="Volff J.N."/>
            <person name="Yoshizawa M."/>
            <person name="Warren W.C."/>
        </authorList>
    </citation>
    <scope>NUCLEOTIDE SEQUENCE [LARGE SCALE GENOMIC DNA]</scope>
    <source>
        <strain evidence="12">female</strain>
    </source>
</reference>
<evidence type="ECO:0000313" key="12">
    <source>
        <dbReference type="Proteomes" id="UP000018467"/>
    </source>
</evidence>
<feature type="compositionally biased region" description="Low complexity" evidence="7">
    <location>
        <begin position="989"/>
        <end position="1003"/>
    </location>
</feature>
<feature type="transmembrane region" description="Helical" evidence="8">
    <location>
        <begin position="632"/>
        <end position="654"/>
    </location>
</feature>
<evidence type="ECO:0000256" key="4">
    <source>
        <dbReference type="ARBA" id="ARBA00022729"/>
    </source>
</evidence>
<feature type="compositionally biased region" description="Low complexity" evidence="7">
    <location>
        <begin position="300"/>
        <end position="314"/>
    </location>
</feature>
<feature type="signal peptide" evidence="9">
    <location>
        <begin position="1"/>
        <end position="38"/>
    </location>
</feature>
<reference evidence="12" key="1">
    <citation type="submission" date="2013-03" db="EMBL/GenBank/DDBJ databases">
        <authorList>
            <person name="Jeffery W."/>
            <person name="Warren W."/>
            <person name="Wilson R.K."/>
        </authorList>
    </citation>
    <scope>NUCLEOTIDE SEQUENCE</scope>
    <source>
        <strain evidence="12">female</strain>
    </source>
</reference>
<reference evidence="11" key="4">
    <citation type="submission" date="2025-09" db="UniProtKB">
        <authorList>
            <consortium name="Ensembl"/>
        </authorList>
    </citation>
    <scope>IDENTIFICATION</scope>
</reference>
<accession>A0A3B1K0B3</accession>
<keyword evidence="12" id="KW-1185">Reference proteome</keyword>
<dbReference type="Bgee" id="ENSAMXG00000039341">
    <property type="expression patterns" value="Expressed in camera-type eye and 12 other cell types or tissues"/>
</dbReference>
<evidence type="ECO:0000256" key="1">
    <source>
        <dbReference type="ARBA" id="ARBA00004141"/>
    </source>
</evidence>
<sequence>MRDCSPSLSRLTSGRQNIATMPLLTLSLLLVLVQLVTSQVHVNSSLYDGNVSDTKQPNLGPFKPTGWMDDHETSSKEETAVDNKRINLSVSKQGDSVLNGHPEEHNLPTSMEEVKTELTTQSIFSKSRVSTKTQRPTMKRIITTTQTQQLGEHSEKATTKSPPANQSSDHSMVREGDAVAVEEPVMEEPIHEYSEEDVLIPSVISVVESSGETVDRDGVESAQYRPQAQTAYSVLTTDSNAQKHPTVSSVSPPRPSSSALSSEKPATTSALNVETSRVTVSLPAVQNEAKASPTVSAGDQSQESSQSPSNSPSPRDSIPLHTGTTTNLQMITLLPTETPASSTNPQPRNTVQPSKASTSTKRQPKGTGSSTTSPQKPQTNIFKSLPPGSTTIPQSPTDTTTSPSKTLPPPKGRGRMVPIETEAANVGKELSLGYIPSVKPGSIPSTTYISKEPCDASLGPCGSPKDPNVLSELGAANGSLLVWADLSRTLSFAWELHVFGSAALFLLLTAGSALGLALSPSMHCPHRGALALANGLLLLAGAIRAAYFLLDPYGSRLLLPLPVVTALYTLPLPLLIWVQAAMVVLVIKGAEVALLPLSFQRPPLLGILAVLQCTLLLAADLLSPALSPAVPVVLQSLTLTAGLVLCLGYLFLVLPRLSSPQAGHVGDKGISGSKLRVLARVLAVCALLGALCCLLHAYTCLWLYGLLGDWRRFRWTWWLCQFWARLLELGWAFCLLLLASWVFWRPRGRQTRRASGQGGTSAGEAPSPCQSSSSSHTHTCWAKIVQSLKGRPHRKSDSNGVGGANGSGVAGELPNNWAGQERSGADISKSLIRNRDPPKESNRGRNQRSIAESSAGSLLRLQALGEARQCSVSGSLDRDKESAISLYDFDLRPPSPIDLSRSIDEALHREHLLRGGSLFRPLGLPSPPPSPGPWMRRNSDPQIMLSDSSDEHTMLTESSADLDRSIPSAVPSRQVTAPPTPTHQGPRWVSDVPVPSSMSCPVSLHPSPSAGRAATPSTDDTRPFLTPEMDIEGSRPDSRGGGRRYLKVNRQDDSASVSSDIIDL</sequence>
<dbReference type="PANTHER" id="PTHR47400">
    <property type="entry name" value="PROLINE-RICH TRANSMEMBRANE PROTEIN 3"/>
    <property type="match status" value="1"/>
</dbReference>
<keyword evidence="5 8" id="KW-1133">Transmembrane helix</keyword>
<feature type="transmembrane region" description="Helical" evidence="8">
    <location>
        <begin position="724"/>
        <end position="744"/>
    </location>
</feature>
<dbReference type="InterPro" id="IPR043242">
    <property type="entry name" value="PRRT3"/>
</dbReference>
<dbReference type="Proteomes" id="UP000018467">
    <property type="component" value="Unassembled WGS sequence"/>
</dbReference>
<evidence type="ECO:0000313" key="11">
    <source>
        <dbReference type="Ensembl" id="ENSAMXP00000047411.1"/>
    </source>
</evidence>
<feature type="compositionally biased region" description="Low complexity" evidence="7">
    <location>
        <begin position="1054"/>
        <end position="1064"/>
    </location>
</feature>
<protein>
    <submittedName>
        <fullName evidence="11">Proline-rich transmembrane protein 3</fullName>
    </submittedName>
</protein>
<dbReference type="InParanoid" id="A0A3B1K0B3"/>
<evidence type="ECO:0000256" key="7">
    <source>
        <dbReference type="SAM" id="MobiDB-lite"/>
    </source>
</evidence>
<evidence type="ECO:0000256" key="5">
    <source>
        <dbReference type="ARBA" id="ARBA00022989"/>
    </source>
</evidence>
<feature type="transmembrane region" description="Helical" evidence="8">
    <location>
        <begin position="530"/>
        <end position="550"/>
    </location>
</feature>
<feature type="transmembrane region" description="Helical" evidence="8">
    <location>
        <begin position="570"/>
        <end position="597"/>
    </location>
</feature>
<organism evidence="11 12">
    <name type="scientific">Astyanax mexicanus</name>
    <name type="common">Blind cave fish</name>
    <name type="synonym">Astyanax fasciatus mexicanus</name>
    <dbReference type="NCBI Taxonomy" id="7994"/>
    <lineage>
        <taxon>Eukaryota</taxon>
        <taxon>Metazoa</taxon>
        <taxon>Chordata</taxon>
        <taxon>Craniata</taxon>
        <taxon>Vertebrata</taxon>
        <taxon>Euteleostomi</taxon>
        <taxon>Actinopterygii</taxon>
        <taxon>Neopterygii</taxon>
        <taxon>Teleostei</taxon>
        <taxon>Ostariophysi</taxon>
        <taxon>Characiformes</taxon>
        <taxon>Characoidei</taxon>
        <taxon>Acestrorhamphidae</taxon>
        <taxon>Acestrorhamphinae</taxon>
        <taxon>Astyanax</taxon>
    </lineage>
</organism>
<keyword evidence="3 8" id="KW-0812">Transmembrane</keyword>
<keyword evidence="4 9" id="KW-0732">Signal</keyword>
<keyword evidence="2" id="KW-0597">Phosphoprotein</keyword>
<dbReference type="GeneTree" id="ENSGT00730000111360"/>
<feature type="region of interest" description="Disordered" evidence="7">
    <location>
        <begin position="337"/>
        <end position="416"/>
    </location>
</feature>
<evidence type="ECO:0000256" key="3">
    <source>
        <dbReference type="ARBA" id="ARBA00022692"/>
    </source>
</evidence>
<feature type="compositionally biased region" description="Polar residues" evidence="7">
    <location>
        <begin position="159"/>
        <end position="170"/>
    </location>
</feature>
<dbReference type="PANTHER" id="PTHR47400:SF2">
    <property type="entry name" value="PROLINE-RICH TRANSMEMBRANE PROTEIN 3-LIKE"/>
    <property type="match status" value="1"/>
</dbReference>
<feature type="compositionally biased region" description="Gly residues" evidence="7">
    <location>
        <begin position="800"/>
        <end position="809"/>
    </location>
</feature>
<feature type="region of interest" description="Disordered" evidence="7">
    <location>
        <begin position="919"/>
        <end position="1064"/>
    </location>
</feature>
<dbReference type="AlphaFoldDB" id="A0A3B1K0B3"/>
<comment type="subcellular location">
    <subcellularLocation>
        <location evidence="1">Membrane</location>
        <topology evidence="1">Multi-pass membrane protein</topology>
    </subcellularLocation>
</comment>
<feature type="compositionally biased region" description="Low complexity" evidence="7">
    <location>
        <begin position="766"/>
        <end position="775"/>
    </location>
</feature>